<protein>
    <recommendedName>
        <fullName evidence="1">Glycosyl hydrolase family 31 C-terminal domain-containing protein</fullName>
    </recommendedName>
</protein>
<dbReference type="InterPro" id="IPR013780">
    <property type="entry name" value="Glyco_hydro_b"/>
</dbReference>
<dbReference type="Proteomes" id="UP001499854">
    <property type="component" value="Unassembled WGS sequence"/>
</dbReference>
<comment type="caution">
    <text evidence="2">The sequence shown here is derived from an EMBL/GenBank/DDBJ whole genome shotgun (WGS) entry which is preliminary data.</text>
</comment>
<dbReference type="Pfam" id="PF21365">
    <property type="entry name" value="Glyco_hydro_31_3rd"/>
    <property type="match status" value="1"/>
</dbReference>
<dbReference type="PANTHER" id="PTHR43863:SF2">
    <property type="entry name" value="MALTASE-GLUCOAMYLASE"/>
    <property type="match status" value="1"/>
</dbReference>
<dbReference type="InterPro" id="IPR051816">
    <property type="entry name" value="Glycosyl_Hydrolase_31"/>
</dbReference>
<sequence length="80" mass="8428">MLGGDLLVAPVLEADARVWDVYLPVGASWTDAWTGQTYEGGQAVTVDAPLERIPLFLRDGATLPIVAAVRDGNSDNTGMA</sequence>
<dbReference type="PANTHER" id="PTHR43863">
    <property type="entry name" value="HYDROLASE, PUTATIVE (AFU_ORTHOLOGUE AFUA_1G03140)-RELATED"/>
    <property type="match status" value="1"/>
</dbReference>
<evidence type="ECO:0000313" key="3">
    <source>
        <dbReference type="Proteomes" id="UP001499854"/>
    </source>
</evidence>
<dbReference type="EMBL" id="BAAAQM010000013">
    <property type="protein sequence ID" value="GAA1968112.1"/>
    <property type="molecule type" value="Genomic_DNA"/>
</dbReference>
<accession>A0ABN2RGB0</accession>
<dbReference type="Gene3D" id="2.60.40.1180">
    <property type="entry name" value="Golgi alpha-mannosidase II"/>
    <property type="match status" value="1"/>
</dbReference>
<organism evidence="2 3">
    <name type="scientific">Catenulispora subtropica</name>
    <dbReference type="NCBI Taxonomy" id="450798"/>
    <lineage>
        <taxon>Bacteria</taxon>
        <taxon>Bacillati</taxon>
        <taxon>Actinomycetota</taxon>
        <taxon>Actinomycetes</taxon>
        <taxon>Catenulisporales</taxon>
        <taxon>Catenulisporaceae</taxon>
        <taxon>Catenulispora</taxon>
    </lineage>
</organism>
<reference evidence="2 3" key="1">
    <citation type="journal article" date="2019" name="Int. J. Syst. Evol. Microbiol.">
        <title>The Global Catalogue of Microorganisms (GCM) 10K type strain sequencing project: providing services to taxonomists for standard genome sequencing and annotation.</title>
        <authorList>
            <consortium name="The Broad Institute Genomics Platform"/>
            <consortium name="The Broad Institute Genome Sequencing Center for Infectious Disease"/>
            <person name="Wu L."/>
            <person name="Ma J."/>
        </authorList>
    </citation>
    <scope>NUCLEOTIDE SEQUENCE [LARGE SCALE GENOMIC DNA]</scope>
    <source>
        <strain evidence="2 3">JCM 16013</strain>
    </source>
</reference>
<dbReference type="InterPro" id="IPR048395">
    <property type="entry name" value="Glyco_hydro_31_C"/>
</dbReference>
<name>A0ABN2RGB0_9ACTN</name>
<feature type="domain" description="Glycosyl hydrolase family 31 C-terminal" evidence="1">
    <location>
        <begin position="1"/>
        <end position="61"/>
    </location>
</feature>
<proteinExistence type="predicted"/>
<dbReference type="SUPFAM" id="SSF51011">
    <property type="entry name" value="Glycosyl hydrolase domain"/>
    <property type="match status" value="1"/>
</dbReference>
<gene>
    <name evidence="2" type="ORF">GCM10009838_28190</name>
</gene>
<evidence type="ECO:0000259" key="1">
    <source>
        <dbReference type="Pfam" id="PF21365"/>
    </source>
</evidence>
<evidence type="ECO:0000313" key="2">
    <source>
        <dbReference type="EMBL" id="GAA1968112.1"/>
    </source>
</evidence>
<keyword evidence="3" id="KW-1185">Reference proteome</keyword>